<feature type="region of interest" description="Disordered" evidence="3">
    <location>
        <begin position="1"/>
        <end position="24"/>
    </location>
</feature>
<sequence length="201" mass="22205">MLSRKEYAGKVENHRSTRMMRGDDRSHDEVARPLILPAIEHMCAAEPISRRELIAANGLLADRRAGALRKTPMWVGGAHPAESWFVAPDAAMLPKLLADLASFLSDLSLPVTLRAAVGLVRFLQIHPFKDANGRTSRALFLAICLREFGHRESPLGVLPNIWRTGGLHLHAASLSIRDHNNWEPYLDLAHSSFALALGQTP</sequence>
<keyword evidence="2" id="KW-0067">ATP-binding</keyword>
<accession>A0AAW3ZK86</accession>
<evidence type="ECO:0000259" key="4">
    <source>
        <dbReference type="PROSITE" id="PS51459"/>
    </source>
</evidence>
<dbReference type="Pfam" id="PF02661">
    <property type="entry name" value="Fic"/>
    <property type="match status" value="1"/>
</dbReference>
<dbReference type="GO" id="GO:0005524">
    <property type="term" value="F:ATP binding"/>
    <property type="evidence" value="ECO:0007669"/>
    <property type="project" value="UniProtKB-KW"/>
</dbReference>
<organism evidence="5 6">
    <name type="scientific">Pseudomarimonas arenosa</name>
    <dbReference type="NCBI Taxonomy" id="2774145"/>
    <lineage>
        <taxon>Bacteria</taxon>
        <taxon>Pseudomonadati</taxon>
        <taxon>Pseudomonadota</taxon>
        <taxon>Gammaproteobacteria</taxon>
        <taxon>Lysobacterales</taxon>
        <taxon>Lysobacteraceae</taxon>
        <taxon>Pseudomarimonas</taxon>
    </lineage>
</organism>
<evidence type="ECO:0000313" key="6">
    <source>
        <dbReference type="Proteomes" id="UP000613768"/>
    </source>
</evidence>
<protein>
    <submittedName>
        <fullName evidence="5">Fic family protein</fullName>
    </submittedName>
</protein>
<dbReference type="AlphaFoldDB" id="A0AAW3ZK86"/>
<dbReference type="Gene3D" id="1.10.3290.10">
    <property type="entry name" value="Fido-like domain"/>
    <property type="match status" value="1"/>
</dbReference>
<feature type="binding site" evidence="2">
    <location>
        <begin position="130"/>
        <end position="137"/>
    </location>
    <ligand>
        <name>ATP</name>
        <dbReference type="ChEBI" id="CHEBI:30616"/>
    </ligand>
</feature>
<keyword evidence="6" id="KW-1185">Reference proteome</keyword>
<gene>
    <name evidence="5" type="ORF">IFO71_12200</name>
</gene>
<comment type="caution">
    <text evidence="5">The sequence shown here is derived from an EMBL/GenBank/DDBJ whole genome shotgun (WGS) entry which is preliminary data.</text>
</comment>
<dbReference type="SUPFAM" id="SSF140931">
    <property type="entry name" value="Fic-like"/>
    <property type="match status" value="1"/>
</dbReference>
<dbReference type="PANTHER" id="PTHR13504">
    <property type="entry name" value="FIDO DOMAIN-CONTAINING PROTEIN DDB_G0283145"/>
    <property type="match status" value="1"/>
</dbReference>
<dbReference type="EMBL" id="JACYTR010000024">
    <property type="protein sequence ID" value="MBD8526500.1"/>
    <property type="molecule type" value="Genomic_DNA"/>
</dbReference>
<name>A0AAW3ZK86_9GAMM</name>
<dbReference type="InterPro" id="IPR003812">
    <property type="entry name" value="Fido"/>
</dbReference>
<dbReference type="InterPro" id="IPR040198">
    <property type="entry name" value="Fido_containing"/>
</dbReference>
<feature type="domain" description="Fido" evidence="4">
    <location>
        <begin position="48"/>
        <end position="191"/>
    </location>
</feature>
<dbReference type="Proteomes" id="UP000613768">
    <property type="component" value="Unassembled WGS sequence"/>
</dbReference>
<dbReference type="PANTHER" id="PTHR13504:SF38">
    <property type="entry name" value="FIDO DOMAIN-CONTAINING PROTEIN"/>
    <property type="match status" value="1"/>
</dbReference>
<evidence type="ECO:0000313" key="5">
    <source>
        <dbReference type="EMBL" id="MBD8526500.1"/>
    </source>
</evidence>
<reference evidence="5 6" key="1">
    <citation type="submission" date="2020-09" db="EMBL/GenBank/DDBJ databases">
        <title>Pseudoxanthomonas sp. CAU 1598 isolated from sand of Yaerae Beach.</title>
        <authorList>
            <person name="Kim W."/>
        </authorList>
    </citation>
    <scope>NUCLEOTIDE SEQUENCE [LARGE SCALE GENOMIC DNA]</scope>
    <source>
        <strain evidence="5 6">CAU 1598</strain>
    </source>
</reference>
<evidence type="ECO:0000256" key="1">
    <source>
        <dbReference type="PIRSR" id="PIRSR640198-1"/>
    </source>
</evidence>
<keyword evidence="2" id="KW-0547">Nucleotide-binding</keyword>
<evidence type="ECO:0000256" key="3">
    <source>
        <dbReference type="SAM" id="MobiDB-lite"/>
    </source>
</evidence>
<dbReference type="InterPro" id="IPR036597">
    <property type="entry name" value="Fido-like_dom_sf"/>
</dbReference>
<proteinExistence type="predicted"/>
<evidence type="ECO:0000256" key="2">
    <source>
        <dbReference type="PIRSR" id="PIRSR640198-2"/>
    </source>
</evidence>
<dbReference type="PROSITE" id="PS51459">
    <property type="entry name" value="FIDO"/>
    <property type="match status" value="1"/>
</dbReference>
<feature type="active site" evidence="1">
    <location>
        <position position="126"/>
    </location>
</feature>